<dbReference type="Proteomes" id="UP000789860">
    <property type="component" value="Unassembled WGS sequence"/>
</dbReference>
<evidence type="ECO:0000313" key="1">
    <source>
        <dbReference type="EMBL" id="CAG8578460.1"/>
    </source>
</evidence>
<dbReference type="EMBL" id="CAJVPM010011087">
    <property type="protein sequence ID" value="CAG8578460.1"/>
    <property type="molecule type" value="Genomic_DNA"/>
</dbReference>
<proteinExistence type="predicted"/>
<accession>A0ACA9MA07</accession>
<comment type="caution">
    <text evidence="1">The sequence shown here is derived from an EMBL/GenBank/DDBJ whole genome shotgun (WGS) entry which is preliminary data.</text>
</comment>
<protein>
    <submittedName>
        <fullName evidence="1">4679_t:CDS:1</fullName>
    </submittedName>
</protein>
<name>A0ACA9MA07_9GLOM</name>
<organism evidence="1 2">
    <name type="scientific">Scutellospora calospora</name>
    <dbReference type="NCBI Taxonomy" id="85575"/>
    <lineage>
        <taxon>Eukaryota</taxon>
        <taxon>Fungi</taxon>
        <taxon>Fungi incertae sedis</taxon>
        <taxon>Mucoromycota</taxon>
        <taxon>Glomeromycotina</taxon>
        <taxon>Glomeromycetes</taxon>
        <taxon>Diversisporales</taxon>
        <taxon>Gigasporaceae</taxon>
        <taxon>Scutellospora</taxon>
    </lineage>
</organism>
<evidence type="ECO:0000313" key="2">
    <source>
        <dbReference type="Proteomes" id="UP000789860"/>
    </source>
</evidence>
<feature type="non-terminal residue" evidence="1">
    <location>
        <position position="194"/>
    </location>
</feature>
<sequence>MSLLPNKNLLLNRTLSLFGTLNGSRLYSRKLSVDRINKRPSSNVAITKKKKIFLLGSGFVSRPLVDYLARQKDFKLIIASNSKAEANSLTRKHEGIDVIDLDVQDQENLGNLVQGSDVVVSLIPANLHHIVAKVCVKHKKNMVTASYISPEMKLLHKSAEQAGIIILNEIGVDPGIDHLSAMKIIDEVKAEGGQ</sequence>
<keyword evidence="2" id="KW-1185">Reference proteome</keyword>
<reference evidence="1" key="1">
    <citation type="submission" date="2021-06" db="EMBL/GenBank/DDBJ databases">
        <authorList>
            <person name="Kallberg Y."/>
            <person name="Tangrot J."/>
            <person name="Rosling A."/>
        </authorList>
    </citation>
    <scope>NUCLEOTIDE SEQUENCE</scope>
    <source>
        <strain evidence="1">AU212A</strain>
    </source>
</reference>
<gene>
    <name evidence="1" type="ORF">SCALOS_LOCUS6112</name>
</gene>